<evidence type="ECO:0000313" key="3">
    <source>
        <dbReference type="Proteomes" id="UP000053766"/>
    </source>
</evidence>
<evidence type="ECO:0000256" key="1">
    <source>
        <dbReference type="SAM" id="MobiDB-lite"/>
    </source>
</evidence>
<evidence type="ECO:0000313" key="2">
    <source>
        <dbReference type="EMBL" id="KJH45626.1"/>
    </source>
</evidence>
<dbReference type="Proteomes" id="UP000053766">
    <property type="component" value="Unassembled WGS sequence"/>
</dbReference>
<keyword evidence="3" id="KW-1185">Reference proteome</keyword>
<accession>A0A0D8XTB7</accession>
<reference evidence="3" key="2">
    <citation type="journal article" date="2016" name="Sci. Rep.">
        <title>Dictyocaulus viviparus genome, variome and transcriptome elucidate lungworm biology and support future intervention.</title>
        <authorList>
            <person name="McNulty S.N."/>
            <person name="Strube C."/>
            <person name="Rosa B.A."/>
            <person name="Martin J.C."/>
            <person name="Tyagi R."/>
            <person name="Choi Y.J."/>
            <person name="Wang Q."/>
            <person name="Hallsworth Pepin K."/>
            <person name="Zhang X."/>
            <person name="Ozersky P."/>
            <person name="Wilson R.K."/>
            <person name="Sternberg P.W."/>
            <person name="Gasser R.B."/>
            <person name="Mitreva M."/>
        </authorList>
    </citation>
    <scope>NUCLEOTIDE SEQUENCE [LARGE SCALE GENOMIC DNA]</scope>
    <source>
        <strain evidence="3">HannoverDv2000</strain>
    </source>
</reference>
<feature type="region of interest" description="Disordered" evidence="1">
    <location>
        <begin position="22"/>
        <end position="44"/>
    </location>
</feature>
<proteinExistence type="predicted"/>
<dbReference type="OrthoDB" id="5861729at2759"/>
<name>A0A0D8XTB7_DICVI</name>
<gene>
    <name evidence="2" type="ORF">DICVIV_08332</name>
</gene>
<reference evidence="2 3" key="1">
    <citation type="submission" date="2013-11" db="EMBL/GenBank/DDBJ databases">
        <title>Draft genome of the bovine lungworm Dictyocaulus viviparus.</title>
        <authorList>
            <person name="Mitreva M."/>
        </authorList>
    </citation>
    <scope>NUCLEOTIDE SEQUENCE [LARGE SCALE GENOMIC DNA]</scope>
    <source>
        <strain evidence="2 3">HannoverDv2000</strain>
    </source>
</reference>
<evidence type="ECO:0008006" key="4">
    <source>
        <dbReference type="Google" id="ProtNLM"/>
    </source>
</evidence>
<dbReference type="EMBL" id="KN716397">
    <property type="protein sequence ID" value="KJH45626.1"/>
    <property type="molecule type" value="Genomic_DNA"/>
</dbReference>
<protein>
    <recommendedName>
        <fullName evidence="4">Peptidase aspartic putative domain-containing protein</fullName>
    </recommendedName>
</protein>
<dbReference type="AlphaFoldDB" id="A0A0D8XTB7"/>
<sequence>MQESTSNNGSVKAIEVGVNKSKGSKIEPSYSNTTELDRFRQEPTEQSSTMKVIVGGIRLGTLKGSQTSFLPIGEVTVLDPKTRKLEKISVLLSTGTSVSFIDPALAKTLGLRTIKKSKLQVHTVLSEEVEEEMFCEVKLDAWDAEGQPLSWTLYLYDIFHRTFTLPLISLEDIKFMRQNNIVADFNRKLTVKPSIQLGCDQAWPIFGSNQSFVRLPSGLRLLSTRLGSLFIGRIRSPLTDRLSVDEHSN</sequence>
<organism evidence="2 3">
    <name type="scientific">Dictyocaulus viviparus</name>
    <name type="common">Bovine lungworm</name>
    <dbReference type="NCBI Taxonomy" id="29172"/>
    <lineage>
        <taxon>Eukaryota</taxon>
        <taxon>Metazoa</taxon>
        <taxon>Ecdysozoa</taxon>
        <taxon>Nematoda</taxon>
        <taxon>Chromadorea</taxon>
        <taxon>Rhabditida</taxon>
        <taxon>Rhabditina</taxon>
        <taxon>Rhabditomorpha</taxon>
        <taxon>Strongyloidea</taxon>
        <taxon>Metastrongylidae</taxon>
        <taxon>Dictyocaulus</taxon>
    </lineage>
</organism>